<dbReference type="PANTHER" id="PTHR34298">
    <property type="entry name" value="SEGREGATION AND CONDENSATION PROTEIN B"/>
    <property type="match status" value="1"/>
</dbReference>
<dbReference type="KEGG" id="hor:Hore_07180"/>
<dbReference type="OrthoDB" id="9806226at2"/>
<evidence type="ECO:0000313" key="5">
    <source>
        <dbReference type="EMBL" id="ACL69475.1"/>
    </source>
</evidence>
<keyword evidence="6" id="KW-1185">Reference proteome</keyword>
<name>B8CW06_HALOH</name>
<gene>
    <name evidence="5" type="ordered locus">Hore_07180</name>
</gene>
<keyword evidence="3" id="KW-0159">Chromosome partition</keyword>
<dbReference type="PIRSF" id="PIRSF019345">
    <property type="entry name" value="ScpB"/>
    <property type="match status" value="1"/>
</dbReference>
<dbReference type="EMBL" id="CP001098">
    <property type="protein sequence ID" value="ACL69475.1"/>
    <property type="molecule type" value="Genomic_DNA"/>
</dbReference>
<proteinExistence type="predicted"/>
<keyword evidence="4" id="KW-0131">Cell cycle</keyword>
<dbReference type="HOGENOM" id="CLU_045647_5_3_9"/>
<evidence type="ECO:0000256" key="1">
    <source>
        <dbReference type="ARBA" id="ARBA00022490"/>
    </source>
</evidence>
<protein>
    <submittedName>
        <fullName evidence="5">Putative transcriptional regulator</fullName>
    </submittedName>
</protein>
<reference evidence="5 6" key="1">
    <citation type="journal article" date="2009" name="PLoS ONE">
        <title>Genome analysis of the anaerobic thermohalophilic bacterium Halothermothrix orenii.</title>
        <authorList>
            <person name="Mavromatis K."/>
            <person name="Ivanova N."/>
            <person name="Anderson I."/>
            <person name="Lykidis A."/>
            <person name="Hooper S.D."/>
            <person name="Sun H."/>
            <person name="Kunin V."/>
            <person name="Lapidus A."/>
            <person name="Hugenholtz P."/>
            <person name="Patel B."/>
            <person name="Kyrpides N.C."/>
        </authorList>
    </citation>
    <scope>NUCLEOTIDE SEQUENCE [LARGE SCALE GENOMIC DNA]</scope>
    <source>
        <strain evidence="6">H 168 / OCM 544 / DSM 9562</strain>
    </source>
</reference>
<dbReference type="GO" id="GO:0051301">
    <property type="term" value="P:cell division"/>
    <property type="evidence" value="ECO:0007669"/>
    <property type="project" value="UniProtKB-KW"/>
</dbReference>
<evidence type="ECO:0000256" key="4">
    <source>
        <dbReference type="ARBA" id="ARBA00023306"/>
    </source>
</evidence>
<dbReference type="InterPro" id="IPR036390">
    <property type="entry name" value="WH_DNA-bd_sf"/>
</dbReference>
<dbReference type="eggNOG" id="COG1386">
    <property type="taxonomic scope" value="Bacteria"/>
</dbReference>
<dbReference type="Gene3D" id="1.10.10.10">
    <property type="entry name" value="Winged helix-like DNA-binding domain superfamily/Winged helix DNA-binding domain"/>
    <property type="match status" value="2"/>
</dbReference>
<dbReference type="RefSeq" id="WP_012635663.1">
    <property type="nucleotide sequence ID" value="NC_011899.1"/>
</dbReference>
<dbReference type="PANTHER" id="PTHR34298:SF2">
    <property type="entry name" value="SEGREGATION AND CONDENSATION PROTEIN B"/>
    <property type="match status" value="1"/>
</dbReference>
<dbReference type="Proteomes" id="UP000000719">
    <property type="component" value="Chromosome"/>
</dbReference>
<dbReference type="STRING" id="373903.Hore_07180"/>
<dbReference type="Pfam" id="PF04079">
    <property type="entry name" value="SMC_ScpB"/>
    <property type="match status" value="1"/>
</dbReference>
<dbReference type="InterPro" id="IPR036388">
    <property type="entry name" value="WH-like_DNA-bd_sf"/>
</dbReference>
<dbReference type="InterPro" id="IPR005234">
    <property type="entry name" value="ScpB_csome_segregation"/>
</dbReference>
<sequence length="179" mass="20405">MDVGNLAKLEALLFTSPEPVSPGEIARAADMSESEVRKYLKILTREFDKKSHGIQVKEYNDRYFFVTKPEFSSYIKSLHNKPGSIRLSQAALETLAIIAYKQPITRAEIEEIRGVKAEKTLLTLGKYGLIRELGRKETTGNPIVYGTTEKFLQYLDIKDLSQLPDLEQFYEEINENQGQ</sequence>
<keyword evidence="1" id="KW-0963">Cytoplasm</keyword>
<evidence type="ECO:0000313" key="6">
    <source>
        <dbReference type="Proteomes" id="UP000000719"/>
    </source>
</evidence>
<accession>B8CW06</accession>
<organism evidence="5 6">
    <name type="scientific">Halothermothrix orenii (strain H 168 / OCM 544 / DSM 9562)</name>
    <dbReference type="NCBI Taxonomy" id="373903"/>
    <lineage>
        <taxon>Bacteria</taxon>
        <taxon>Bacillati</taxon>
        <taxon>Bacillota</taxon>
        <taxon>Clostridia</taxon>
        <taxon>Halanaerobiales</taxon>
        <taxon>Halothermotrichaceae</taxon>
        <taxon>Halothermothrix</taxon>
    </lineage>
</organism>
<dbReference type="AlphaFoldDB" id="B8CW06"/>
<evidence type="ECO:0000256" key="2">
    <source>
        <dbReference type="ARBA" id="ARBA00022618"/>
    </source>
</evidence>
<evidence type="ECO:0000256" key="3">
    <source>
        <dbReference type="ARBA" id="ARBA00022829"/>
    </source>
</evidence>
<keyword evidence="2" id="KW-0132">Cell division</keyword>
<dbReference type="NCBIfam" id="TIGR00281">
    <property type="entry name" value="SMC-Scp complex subunit ScpB"/>
    <property type="match status" value="1"/>
</dbReference>
<dbReference type="GO" id="GO:0051304">
    <property type="term" value="P:chromosome separation"/>
    <property type="evidence" value="ECO:0007669"/>
    <property type="project" value="InterPro"/>
</dbReference>
<dbReference type="SUPFAM" id="SSF46785">
    <property type="entry name" value="Winged helix' DNA-binding domain"/>
    <property type="match status" value="2"/>
</dbReference>